<dbReference type="PANTHER" id="PTHR39203">
    <property type="entry name" value="CYTOPLASMIC PROTEIN-RELATED"/>
    <property type="match status" value="1"/>
</dbReference>
<dbReference type="InterPro" id="IPR015947">
    <property type="entry name" value="PUA-like_sf"/>
</dbReference>
<dbReference type="EMBL" id="JBHSGF010000006">
    <property type="protein sequence ID" value="MFC4555683.1"/>
    <property type="molecule type" value="Genomic_DNA"/>
</dbReference>
<dbReference type="PANTHER" id="PTHR39203:SF1">
    <property type="entry name" value="CYTOPLASMIC PROTEIN"/>
    <property type="match status" value="1"/>
</dbReference>
<sequence length="213" mass="22363">MDDDAARPDAYDGDATQADGGPLDGEDLGGPAAAEGTDADQDAVIEAYWQLTRKRAGINRLDVIIGQAPLSNVVPPAWAFGGTPEEADALLDLVLAGNKTATTSAQWEYEEADAPLPAVGDLSIILDGSGRPRALIVTTAVDVVPFDAVDAEHARAEGEGSLEDWRAAHTRLFGDVARAVGRTLAEDMPVVLERFRLLDPKAPREDAPAPVAS</sequence>
<dbReference type="SMART" id="SM01022">
    <property type="entry name" value="ASCH"/>
    <property type="match status" value="1"/>
</dbReference>
<protein>
    <submittedName>
        <fullName evidence="3">ASCH domain-containing protein</fullName>
    </submittedName>
</protein>
<name>A0ABV9DC04_9MICO</name>
<dbReference type="SUPFAM" id="SSF88697">
    <property type="entry name" value="PUA domain-like"/>
    <property type="match status" value="1"/>
</dbReference>
<feature type="domain" description="ASCH" evidence="2">
    <location>
        <begin position="78"/>
        <end position="199"/>
    </location>
</feature>
<dbReference type="CDD" id="cd06553">
    <property type="entry name" value="ASCH_Ef3133_like"/>
    <property type="match status" value="1"/>
</dbReference>
<dbReference type="InterPro" id="IPR009326">
    <property type="entry name" value="DUF984"/>
</dbReference>
<dbReference type="Pfam" id="PF04266">
    <property type="entry name" value="ASCH"/>
    <property type="match status" value="1"/>
</dbReference>
<accession>A0ABV9DC04</accession>
<proteinExistence type="predicted"/>
<dbReference type="RefSeq" id="WP_122823467.1">
    <property type="nucleotide sequence ID" value="NZ_CP033325.1"/>
</dbReference>
<feature type="region of interest" description="Disordered" evidence="1">
    <location>
        <begin position="1"/>
        <end position="39"/>
    </location>
</feature>
<dbReference type="Gene3D" id="3.10.400.10">
    <property type="entry name" value="Sulfate adenylyltransferase"/>
    <property type="match status" value="1"/>
</dbReference>
<evidence type="ECO:0000313" key="4">
    <source>
        <dbReference type="Proteomes" id="UP001595955"/>
    </source>
</evidence>
<reference evidence="4" key="1">
    <citation type="journal article" date="2019" name="Int. J. Syst. Evol. Microbiol.">
        <title>The Global Catalogue of Microorganisms (GCM) 10K type strain sequencing project: providing services to taxonomists for standard genome sequencing and annotation.</title>
        <authorList>
            <consortium name="The Broad Institute Genomics Platform"/>
            <consortium name="The Broad Institute Genome Sequencing Center for Infectious Disease"/>
            <person name="Wu L."/>
            <person name="Ma J."/>
        </authorList>
    </citation>
    <scope>NUCLEOTIDE SEQUENCE [LARGE SCALE GENOMIC DNA]</scope>
    <source>
        <strain evidence="4">JCM 3369</strain>
    </source>
</reference>
<organism evidence="3 4">
    <name type="scientific">Georgenia faecalis</name>
    <dbReference type="NCBI Taxonomy" id="2483799"/>
    <lineage>
        <taxon>Bacteria</taxon>
        <taxon>Bacillati</taxon>
        <taxon>Actinomycetota</taxon>
        <taxon>Actinomycetes</taxon>
        <taxon>Micrococcales</taxon>
        <taxon>Bogoriellaceae</taxon>
        <taxon>Georgenia</taxon>
    </lineage>
</organism>
<evidence type="ECO:0000256" key="1">
    <source>
        <dbReference type="SAM" id="MobiDB-lite"/>
    </source>
</evidence>
<comment type="caution">
    <text evidence="3">The sequence shown here is derived from an EMBL/GenBank/DDBJ whole genome shotgun (WGS) entry which is preliminary data.</text>
</comment>
<dbReference type="Proteomes" id="UP001595955">
    <property type="component" value="Unassembled WGS sequence"/>
</dbReference>
<feature type="compositionally biased region" description="Basic and acidic residues" evidence="1">
    <location>
        <begin position="1"/>
        <end position="10"/>
    </location>
</feature>
<evidence type="ECO:0000313" key="3">
    <source>
        <dbReference type="EMBL" id="MFC4555683.1"/>
    </source>
</evidence>
<gene>
    <name evidence="3" type="ORF">ACFO3F_10535</name>
</gene>
<dbReference type="InterPro" id="IPR007374">
    <property type="entry name" value="ASCH_domain"/>
</dbReference>
<evidence type="ECO:0000259" key="2">
    <source>
        <dbReference type="SMART" id="SM01022"/>
    </source>
</evidence>
<keyword evidence="4" id="KW-1185">Reference proteome</keyword>